<comment type="caution">
    <text evidence="2">The sequence shown here is derived from an EMBL/GenBank/DDBJ whole genome shotgun (WGS) entry which is preliminary data.</text>
</comment>
<evidence type="ECO:0000256" key="1">
    <source>
        <dbReference type="SAM" id="MobiDB-lite"/>
    </source>
</evidence>
<sequence length="2455" mass="268629">MSTTAGQKVYSDRKYATVKTVTHAGRLISVALDQEGRFWYSILSFDRRATAAAGANTQQVPNAESISDAQCWNDHPRELSFPYEVVEAGAEAAPPLTLDIYGQSNVVIPLGATRQNFPENLIDQYRSTTACLSPRPTTDDRELFKLVSDGTYLYLFRQSGDGSQTEGGIMHDVLRNTILCDRFVVLGDLITNKIETRFQRSRLYSALGAKDVKSTTDMNGVPFVEPTMILTFMRNVRHGNFTVLRTPVSDSKSYRWLFFVNHEFRDVRTARPQDLARLDYYLVDVAVDGRFNFRGNVRYTCNNEDHDKVYAIEPGQCTAITSEQWKCNRRLVPIQSDKPNSQSCFRSSSLMKAQPYLEFPNDIVVGDTGTTLELWLAPFTPSSQQSAARRWQLIQDMLDKKRVVSDYAAMQRQLKDLGAPLLLPGGSGAEEGDEGPDKGTTSGDGQTSTDKPPASPLDGCYILWARNESKPAARLTALALRFNPERNRFVLISLSWQKDASDLTIDNVGKLELVPDRWNHLAVTLSKTKDATGVGLKPIINGLPDQVMTLKGSLGWNRFGHVGGLSASVFCGNVDEMRLWNPTFDSHAIAERMFHRALGTEDGLAAYWRFDEGAGEACYDMTGQFGTLAVRAFDASKPTEEHAVLDPLQPCWTPSQAPILQPSGLWHAALHFPAIVPQGGMDAIIYYEQVPPLPQAEGSASPDALGASKRLGHVLLAFKACPATQWSGAESKFCLAIFDFDLSTDGALAQSVVWEKELSDDMIFCAKGFETWRATIQADANGTIVPAADLDALRQRVGQPFAEQLDLHTLNTDARGLSVRGRMIDDPAAIAACSPSLIESGNGEVHVYIETENVFSKIKATHLWQLRTGYEYHPVPLSLVSGRTGITLEPVLQEMETLVVSVDELPGFDPAQVLSVTITCRTDKDTTVTEIWDGLPADPVLFTLLLNGVLPAVVELGDLTATHQFEAQEDAELSAIAAATMKSANPSPYPGLYNINLTTALSNKLAAGSFVVAAHENKEDRLGFLVASDAARGDKTILALTNDAAKVAAAPSGKWTLSVDWDGYFDIWDAVNKPSRSGRLGGSLLISAASIGANIDSAGAEALVAPQRASWTLRNVQPRISYGQRHTAVRMQDGGARLISTAPTQGVQAGTGLTAQVWCRPQAAASERGYEVVLTGAQEVQLGDPFNKALQSFYVALRGTADVDSGFAVLTQPWEADIAMPDYMLGLTFDVWFACGHTDLTFTLGSQVSIVVSGSTYDGNARWTLKVAGSPDMSAELGTSQQVWRNLALIWDRDNTPTIAIDGQIRAMGLRTTLRPADVLQNAPEAAKTLRVECFGPVPMLADMRLWTRAWTRTECRQMPFQMSHQPAPFLQGCWAVGGDLIYRDCSGHQPDTPRYPAYRFTAQDDPINVSFRTRPVEVHALLNGKAIQFKEHLQTGAGATWRHIAVTLRQAFALRFEGASYVSVPSSATLDLGDELSIGVVVSVSHRSEMLVVSKSETPLCCRADSTPVLPVSYEISVSPDGKPRFAYADAQGKYSELVSSVVLDLNRSYRISATRQIIVPKDGDMDLSDPHHMKIPPKKYAVILSVVPADDQNLGNAKSDSATLEGAEIGTSKGSLLMGGSEKDGKRLFGELSDLRIFSRALPVDRIFGEGGTALTARFAFGEGSGTAISDASNALTGKINGPALWTFSSDLSQSEIKAYLDGAPAAFDLEAPVVVLIDDARPDRSLAIGGPSQKQADASLSTLRADLAEVRLHNFPMSSEMINDCLYGPLGDTEPGLIAYFDMDTPRLALLSAPAFRNIAAEHVLEDLSLNGWHLQYDAAATQGRQPLLQASPVGCDPPFIAPSADSDGEASRSECPMVVSEYAELDTISMQGAYKRCYSFVQDEKWILHMGYKVGVVEAEWMSQVQTDPEIVGYIEGAPPLPGENFFDRQIRECHPMSSVRLVTNSKQTFTRISRGESGSSFSLYNDTGIGASWEVSAGIMIMSRETKGTVKGHVKANLEMSEARVANTTEMTSENRGDDLRAEMTGQWESNNGRYLFNNEGLVLVESNTADVYALRLRMKSKRPLVAYQVVPNPDIPKDFNIMSVPLNKRYVKQGCLDGKNGLVPDDDFPCDAMGARTDASYFRPKEAYTMKKKIQEARDAYFQGQDTSFATDHGLFDSVHDADKVGAQVSSVNAVRAQLAETIKSGLPSNREICNEYVWSAHAGVYSQTNELVDMVQTEVGGTSNYRFVFGGGINADVVIGQAAVSEQLDVMGGWHSTLTRLKDSSSEWVMQLLCDINPAMDIRTRDATTTELHKKEGAVDAYRFMTFYREPSQENYDVLFNTVIDPEWLRSADPNALSLAALKARGSGPRCFRVCHRVTFVSRVLPKVPANPSEQDAGGLETQLPKLNIESNWQLLQTLLPHVGMAHDRKDVRELIYPYLKATYPTLTTSPKCLEEVIDLIATFKGLE</sequence>
<gene>
    <name evidence="2" type="ORF">OC842_004867</name>
</gene>
<proteinExistence type="predicted"/>
<accession>A0AAN6GB85</accession>
<name>A0AAN6GB85_9BASI</name>
<organism evidence="2 3">
    <name type="scientific">Tilletia horrida</name>
    <dbReference type="NCBI Taxonomy" id="155126"/>
    <lineage>
        <taxon>Eukaryota</taxon>
        <taxon>Fungi</taxon>
        <taxon>Dikarya</taxon>
        <taxon>Basidiomycota</taxon>
        <taxon>Ustilaginomycotina</taxon>
        <taxon>Exobasidiomycetes</taxon>
        <taxon>Tilletiales</taxon>
        <taxon>Tilletiaceae</taxon>
        <taxon>Tilletia</taxon>
    </lineage>
</organism>
<dbReference type="Gene3D" id="2.60.120.200">
    <property type="match status" value="1"/>
</dbReference>
<evidence type="ECO:0000313" key="2">
    <source>
        <dbReference type="EMBL" id="KAK0527452.1"/>
    </source>
</evidence>
<protein>
    <recommendedName>
        <fullName evidence="4">LamG-like jellyroll fold domain-containing protein</fullName>
    </recommendedName>
</protein>
<dbReference type="EMBL" id="JAPDMQ010000310">
    <property type="protein sequence ID" value="KAK0527452.1"/>
    <property type="molecule type" value="Genomic_DNA"/>
</dbReference>
<keyword evidence="3" id="KW-1185">Reference proteome</keyword>
<feature type="region of interest" description="Disordered" evidence="1">
    <location>
        <begin position="419"/>
        <end position="455"/>
    </location>
</feature>
<dbReference type="Proteomes" id="UP001176521">
    <property type="component" value="Unassembled WGS sequence"/>
</dbReference>
<reference evidence="2" key="1">
    <citation type="journal article" date="2023" name="PhytoFront">
        <title>Draft Genome Resources of Seven Strains of Tilletia horrida, Causal Agent of Kernel Smut of Rice.</title>
        <authorList>
            <person name="Khanal S."/>
            <person name="Antony Babu S."/>
            <person name="Zhou X.G."/>
        </authorList>
    </citation>
    <scope>NUCLEOTIDE SEQUENCE</scope>
    <source>
        <strain evidence="2">TX3</strain>
    </source>
</reference>
<evidence type="ECO:0008006" key="4">
    <source>
        <dbReference type="Google" id="ProtNLM"/>
    </source>
</evidence>
<dbReference type="InterPro" id="IPR013320">
    <property type="entry name" value="ConA-like_dom_sf"/>
</dbReference>
<feature type="compositionally biased region" description="Low complexity" evidence="1">
    <location>
        <begin position="438"/>
        <end position="451"/>
    </location>
</feature>
<evidence type="ECO:0000313" key="3">
    <source>
        <dbReference type="Proteomes" id="UP001176521"/>
    </source>
</evidence>
<dbReference type="SUPFAM" id="SSF49899">
    <property type="entry name" value="Concanavalin A-like lectins/glucanases"/>
    <property type="match status" value="2"/>
</dbReference>